<dbReference type="EMBL" id="SDWT01000001">
    <property type="protein sequence ID" value="RYB93173.1"/>
    <property type="molecule type" value="Genomic_DNA"/>
</dbReference>
<proteinExistence type="predicted"/>
<evidence type="ECO:0000313" key="1">
    <source>
        <dbReference type="EMBL" id="RYB93173.1"/>
    </source>
</evidence>
<accession>A0A4Q2RZN9</accession>
<comment type="caution">
    <text evidence="1">The sequence shown here is derived from an EMBL/GenBank/DDBJ whole genome shotgun (WGS) entry which is preliminary data.</text>
</comment>
<sequence length="115" mass="12477">MTGPRGDEVGANLAELYKKGRDVMPPIASDVDLARDKAWMITVSDELRRDSRLGLGATGPSDAFHTMEAALNRRMSAVVEQLEAIGINIMKTAQDMATVDQETRDAFVRDGGQLA</sequence>
<name>A0A4Q2RZN9_9ACTN</name>
<evidence type="ECO:0000313" key="2">
    <source>
        <dbReference type="Proteomes" id="UP000294071"/>
    </source>
</evidence>
<keyword evidence="2" id="KW-1185">Reference proteome</keyword>
<organism evidence="1 2">
    <name type="scientific">Nocardioides oleivorans</name>
    <dbReference type="NCBI Taxonomy" id="273676"/>
    <lineage>
        <taxon>Bacteria</taxon>
        <taxon>Bacillati</taxon>
        <taxon>Actinomycetota</taxon>
        <taxon>Actinomycetes</taxon>
        <taxon>Propionibacteriales</taxon>
        <taxon>Nocardioidaceae</taxon>
        <taxon>Nocardioides</taxon>
    </lineage>
</organism>
<gene>
    <name evidence="1" type="ORF">EUA93_01655</name>
</gene>
<protein>
    <submittedName>
        <fullName evidence="1">Uncharacterized protein</fullName>
    </submittedName>
</protein>
<dbReference type="RefSeq" id="WP_129398175.1">
    <property type="nucleotide sequence ID" value="NZ_SDWT01000001.1"/>
</dbReference>
<dbReference type="AlphaFoldDB" id="A0A4Q2RZN9"/>
<dbReference type="OrthoDB" id="9977754at2"/>
<reference evidence="1 2" key="1">
    <citation type="submission" date="2019-01" db="EMBL/GenBank/DDBJ databases">
        <title>Novel species of Nocardioides.</title>
        <authorList>
            <person name="Liu Q."/>
            <person name="Xin Y.-H."/>
        </authorList>
    </citation>
    <scope>NUCLEOTIDE SEQUENCE [LARGE SCALE GENOMIC DNA]</scope>
    <source>
        <strain evidence="1 2">CGMCC 4.6882</strain>
    </source>
</reference>
<dbReference type="Proteomes" id="UP000294071">
    <property type="component" value="Unassembled WGS sequence"/>
</dbReference>